<comment type="similarity">
    <text evidence="1">Belongs to the TALE/M-ATYP homeobox family.</text>
</comment>
<dbReference type="Pfam" id="PF05920">
    <property type="entry name" value="Homeobox_KN"/>
    <property type="match status" value="1"/>
</dbReference>
<accession>W0C1G1</accession>
<dbReference type="InterPro" id="IPR008422">
    <property type="entry name" value="KN_HD"/>
</dbReference>
<evidence type="ECO:0000256" key="4">
    <source>
        <dbReference type="ARBA" id="ARBA00023242"/>
    </source>
</evidence>
<evidence type="ECO:0000313" key="7">
    <source>
        <dbReference type="EMBL" id="AHE78417.1"/>
    </source>
</evidence>
<dbReference type="SUPFAM" id="SSF46689">
    <property type="entry name" value="Homeodomain-like"/>
    <property type="match status" value="1"/>
</dbReference>
<dbReference type="InterPro" id="IPR009057">
    <property type="entry name" value="Homeodomain-like_sf"/>
</dbReference>
<dbReference type="EMBL" id="KX022596">
    <property type="protein sequence ID" value="AOC97532.1"/>
    <property type="molecule type" value="Genomic_DNA"/>
</dbReference>
<protein>
    <submittedName>
        <fullName evidence="7">A2HD1</fullName>
    </submittedName>
    <submittedName>
        <fullName evidence="8">HD1 protein</fullName>
    </submittedName>
</protein>
<keyword evidence="4" id="KW-0539">Nucleus</keyword>
<evidence type="ECO:0000256" key="5">
    <source>
        <dbReference type="SAM" id="MobiDB-lite"/>
    </source>
</evidence>
<evidence type="ECO:0000256" key="2">
    <source>
        <dbReference type="ARBA" id="ARBA00023125"/>
    </source>
</evidence>
<feature type="compositionally biased region" description="Basic and acidic residues" evidence="5">
    <location>
        <begin position="321"/>
        <end position="337"/>
    </location>
</feature>
<dbReference type="CDD" id="cd00086">
    <property type="entry name" value="homeodomain"/>
    <property type="match status" value="1"/>
</dbReference>
<dbReference type="AlphaFoldDB" id="W0C1G1"/>
<feature type="region of interest" description="Disordered" evidence="5">
    <location>
        <begin position="279"/>
        <end position="343"/>
    </location>
</feature>
<gene>
    <name evidence="7" type="primary">HD1</name>
</gene>
<proteinExistence type="inferred from homology"/>
<feature type="region of interest" description="Disordered" evidence="5">
    <location>
        <begin position="234"/>
        <end position="263"/>
    </location>
</feature>
<keyword evidence="2" id="KW-0238">DNA-binding</keyword>
<sequence length="443" mass="49936">MSTRVFTTDLRHYLLESQRLLFDVLERGDEDTVAKLHETWTHTCSLYDDCSSRGTIDDDLNHLAYTISQSMCTIITSYLDLEETYTEITERLVRDTESILAEEYPETEDRTFSLQAPSYIPLACDWLLRNLHNPYPSSSQKDTIANASGTPRQNIDSWFVDARRRIGWNTLRKSRFHNKRKEIVEAATRAFISNADYSLVDPKLLAAFEKIRSKAMELYSGRFKETILAATLDHPTPDRDTLKSNSSACSTPPLLTPPNLQTASLPNCHYSPLSPLPKNTPAIAAPGSDGEGSVNRPFEYNDPGQSTILPSRPSPLRRKRCLSDADQRRPKRPRDQYDNSNSPLHASIDIETLESWFSNEFETIWSSNGSVPLDVSLFDSQSLDPSTALIELPFSSSQDLFDPPEVSNPLEIRGSSTIHAFNELNGGDEQGIYSHQFASLHVR</sequence>
<dbReference type="Gene3D" id="1.10.10.60">
    <property type="entry name" value="Homeodomain-like"/>
    <property type="match status" value="1"/>
</dbReference>
<dbReference type="GO" id="GO:0006355">
    <property type="term" value="P:regulation of DNA-templated transcription"/>
    <property type="evidence" value="ECO:0007669"/>
    <property type="project" value="InterPro"/>
</dbReference>
<dbReference type="InterPro" id="IPR001356">
    <property type="entry name" value="HD"/>
</dbReference>
<keyword evidence="3" id="KW-0371">Homeobox</keyword>
<dbReference type="EMBL" id="GU371299">
    <property type="protein sequence ID" value="AHE78417.1"/>
    <property type="molecule type" value="Genomic_DNA"/>
</dbReference>
<feature type="domain" description="KN homeodomain" evidence="6">
    <location>
        <begin position="126"/>
        <end position="165"/>
    </location>
</feature>
<dbReference type="GO" id="GO:0003677">
    <property type="term" value="F:DNA binding"/>
    <property type="evidence" value="ECO:0007669"/>
    <property type="project" value="UniProtKB-KW"/>
</dbReference>
<evidence type="ECO:0000259" key="6">
    <source>
        <dbReference type="Pfam" id="PF05920"/>
    </source>
</evidence>
<evidence type="ECO:0000256" key="1">
    <source>
        <dbReference type="ARBA" id="ARBA00005800"/>
    </source>
</evidence>
<evidence type="ECO:0000256" key="3">
    <source>
        <dbReference type="ARBA" id="ARBA00023155"/>
    </source>
</evidence>
<name>W0C1G1_9AGAR</name>
<reference evidence="8" key="2">
    <citation type="submission" date="2016-04" db="EMBL/GenBank/DDBJ databases">
        <title>Cloning and sequence analysis of A mating-type in Volvariella volvacea.</title>
        <authorList>
            <person name="Xie B."/>
            <person name="Chen B."/>
        </authorList>
    </citation>
    <scope>NUCLEOTIDE SEQUENCE</scope>
    <source>
        <strain evidence="8">V0076-1</strain>
    </source>
</reference>
<organism evidence="7">
    <name type="scientific">Volvariella volvacea</name>
    <dbReference type="NCBI Taxonomy" id="36659"/>
    <lineage>
        <taxon>Eukaryota</taxon>
        <taxon>Fungi</taxon>
        <taxon>Dikarya</taxon>
        <taxon>Basidiomycota</taxon>
        <taxon>Agaricomycotina</taxon>
        <taxon>Agaricomycetes</taxon>
        <taxon>Agaricomycetidae</taxon>
        <taxon>Agaricales</taxon>
        <taxon>Pluteineae</taxon>
        <taxon>Pluteaceae</taxon>
        <taxon>Volvariella</taxon>
    </lineage>
</organism>
<reference evidence="7" key="1">
    <citation type="submission" date="2013-02" db="EMBL/GenBank/DDBJ databases">
        <title>Cloning of mip gene from Volvariella volvacea.</title>
        <authorList>
            <person name="Wang H."/>
            <person name="Bao D."/>
            <person name="Chen M."/>
        </authorList>
    </citation>
    <scope>NUCLEOTIDE SEQUENCE</scope>
    <source>
        <strain evidence="7">V23</strain>
    </source>
</reference>
<evidence type="ECO:0000313" key="8">
    <source>
        <dbReference type="EMBL" id="AOC97532.1"/>
    </source>
</evidence>